<sequence>QLSGKDAEIAALNLTIEEIKVVKLEQQPQLETPKSDESLMSEIADVEGYSGKCVTDAVFDVGLIRKWLEVLCSTVDLDSREDVGREEAGEPFRGGLEESSELFKELQRAVRVMCEARSNEALDCLQKEIEEKRMKCLECVEQKNKAESSVLQQKQLLCTANQRIEELEMCIREKDSIIRQLSSGQKNTDADAENSVSELEMRIFEKNEKIQTLQRENWNLQNEINCQLAQLRNGTSKLEALLLQVEELEAALKEREPSEWTNANHEQQKTTSDLKKQCQDITNYKPNENTLIEAQSQAATVDSQKTAAESPVQKPPESENLRQAAPSDEDIEKLRKELDDIRSTLDDCNRDKEVAEWHLGEHKQWLSDANGKIKYLEEQLSGKDAEITALNSTIEEMKVVKLEQQPQLETPKSDEPSELVERIRELEEKLCESENLRQAAPSDEDIEKLRKELDDIRSALDDCNRDKEVAEWHLGEHKQWLSDANGKIKYLEEQLSGKDAEIAALNSTIEGE</sequence>
<evidence type="ECO:0000256" key="2">
    <source>
        <dbReference type="SAM" id="MobiDB-lite"/>
    </source>
</evidence>
<keyword evidence="1" id="KW-0175">Coiled coil</keyword>
<feature type="compositionally biased region" description="Basic and acidic residues" evidence="2">
    <location>
        <begin position="266"/>
        <end position="276"/>
    </location>
</feature>
<keyword evidence="3" id="KW-1185">Reference proteome</keyword>
<feature type="region of interest" description="Disordered" evidence="2">
    <location>
        <begin position="295"/>
        <end position="330"/>
    </location>
</feature>
<evidence type="ECO:0000313" key="4">
    <source>
        <dbReference type="WBParaSite" id="SMUV_0000192501-mRNA-1"/>
    </source>
</evidence>
<accession>A0A0N5ACP7</accession>
<protein>
    <submittedName>
        <fullName evidence="4">Thyroid receptor-interacting protein 11</fullName>
    </submittedName>
</protein>
<evidence type="ECO:0000313" key="3">
    <source>
        <dbReference type="Proteomes" id="UP000046393"/>
    </source>
</evidence>
<dbReference type="AlphaFoldDB" id="A0A0N5ACP7"/>
<feature type="compositionally biased region" description="Polar residues" evidence="2">
    <location>
        <begin position="295"/>
        <end position="307"/>
    </location>
</feature>
<feature type="region of interest" description="Disordered" evidence="2">
    <location>
        <begin position="254"/>
        <end position="276"/>
    </location>
</feature>
<proteinExistence type="predicted"/>
<name>A0A0N5ACP7_9BILA</name>
<organism evidence="3 4">
    <name type="scientific">Syphacia muris</name>
    <dbReference type="NCBI Taxonomy" id="451379"/>
    <lineage>
        <taxon>Eukaryota</taxon>
        <taxon>Metazoa</taxon>
        <taxon>Ecdysozoa</taxon>
        <taxon>Nematoda</taxon>
        <taxon>Chromadorea</taxon>
        <taxon>Rhabditida</taxon>
        <taxon>Spirurina</taxon>
        <taxon>Oxyuridomorpha</taxon>
        <taxon>Oxyuroidea</taxon>
        <taxon>Oxyuridae</taxon>
        <taxon>Syphacia</taxon>
    </lineage>
</organism>
<evidence type="ECO:0000256" key="1">
    <source>
        <dbReference type="SAM" id="Coils"/>
    </source>
</evidence>
<dbReference type="WBParaSite" id="SMUV_0000192501-mRNA-1">
    <property type="protein sequence ID" value="SMUV_0000192501-mRNA-1"/>
    <property type="gene ID" value="SMUV_0000192501"/>
</dbReference>
<dbReference type="Proteomes" id="UP000046393">
    <property type="component" value="Unplaced"/>
</dbReference>
<feature type="coiled-coil region" evidence="1">
    <location>
        <begin position="196"/>
        <end position="251"/>
    </location>
</feature>
<dbReference type="Gene3D" id="1.10.287.1490">
    <property type="match status" value="1"/>
</dbReference>
<dbReference type="STRING" id="451379.A0A0N5ACP7"/>
<reference evidence="4" key="1">
    <citation type="submission" date="2017-02" db="UniProtKB">
        <authorList>
            <consortium name="WormBaseParasite"/>
        </authorList>
    </citation>
    <scope>IDENTIFICATION</scope>
</reference>